<proteinExistence type="predicted"/>
<evidence type="ECO:0000313" key="2">
    <source>
        <dbReference type="EMBL" id="MDR7135720.1"/>
    </source>
</evidence>
<dbReference type="EMBL" id="JAVDVY010000001">
    <property type="protein sequence ID" value="MDR7132833.1"/>
    <property type="molecule type" value="Genomic_DNA"/>
</dbReference>
<evidence type="ECO:0008006" key="4">
    <source>
        <dbReference type="Google" id="ProtNLM"/>
    </source>
</evidence>
<accession>A0ABU1W5G7</accession>
<reference evidence="1 3" key="1">
    <citation type="submission" date="2023-07" db="EMBL/GenBank/DDBJ databases">
        <title>Sorghum-associated microbial communities from plants grown in Nebraska, USA.</title>
        <authorList>
            <person name="Schachtman D."/>
        </authorList>
    </citation>
    <scope>NUCLEOTIDE SEQUENCE [LARGE SCALE GENOMIC DNA]</scope>
    <source>
        <strain evidence="1 3">BE198</strain>
    </source>
</reference>
<dbReference type="EMBL" id="JAVDVY010000002">
    <property type="protein sequence ID" value="MDR7135720.1"/>
    <property type="molecule type" value="Genomic_DNA"/>
</dbReference>
<evidence type="ECO:0000313" key="3">
    <source>
        <dbReference type="Proteomes" id="UP001251524"/>
    </source>
</evidence>
<name>A0ABU1W5G7_9GAMM</name>
<sequence length="136" mass="15278">MRKLVASLFSKASPYNDGGISTPPESSLKAAFQRSREQGNIEVVWPTLKVATLYVVVAEDQAGEHWFLTRSPNPERFCVTVAERLESLAKVQWPKKEMLGRDLVDAIAPAHEIVVVYSDGGDYITREQLAWYRQLG</sequence>
<dbReference type="RefSeq" id="WP_310056658.1">
    <property type="nucleotide sequence ID" value="NZ_JAVDVY010000001.1"/>
</dbReference>
<gene>
    <name evidence="1" type="ORF">J2X06_000017</name>
    <name evidence="2" type="ORF">J2X06_002929</name>
</gene>
<organism evidence="1 3">
    <name type="scientific">Lysobacter niastensis</name>
    <dbReference type="NCBI Taxonomy" id="380629"/>
    <lineage>
        <taxon>Bacteria</taxon>
        <taxon>Pseudomonadati</taxon>
        <taxon>Pseudomonadota</taxon>
        <taxon>Gammaproteobacteria</taxon>
        <taxon>Lysobacterales</taxon>
        <taxon>Lysobacteraceae</taxon>
        <taxon>Lysobacter</taxon>
    </lineage>
</organism>
<protein>
    <recommendedName>
        <fullName evidence="4">SseB protein N-terminal domain-containing protein</fullName>
    </recommendedName>
</protein>
<keyword evidence="3" id="KW-1185">Reference proteome</keyword>
<evidence type="ECO:0000313" key="1">
    <source>
        <dbReference type="EMBL" id="MDR7132833.1"/>
    </source>
</evidence>
<comment type="caution">
    <text evidence="1">The sequence shown here is derived from an EMBL/GenBank/DDBJ whole genome shotgun (WGS) entry which is preliminary data.</text>
</comment>
<dbReference type="Proteomes" id="UP001251524">
    <property type="component" value="Unassembled WGS sequence"/>
</dbReference>